<dbReference type="Pfam" id="PF03450">
    <property type="entry name" value="CO_deh_flav_C"/>
    <property type="match status" value="1"/>
</dbReference>
<dbReference type="InterPro" id="IPR016167">
    <property type="entry name" value="FAD-bd_PCMH_sub1"/>
</dbReference>
<dbReference type="PANTHER" id="PTHR42659:SF2">
    <property type="entry name" value="XANTHINE DEHYDROGENASE SUBUNIT C-RELATED"/>
    <property type="match status" value="1"/>
</dbReference>
<dbReference type="PANTHER" id="PTHR42659">
    <property type="entry name" value="XANTHINE DEHYDROGENASE SUBUNIT C-RELATED"/>
    <property type="match status" value="1"/>
</dbReference>
<evidence type="ECO:0000256" key="2">
    <source>
        <dbReference type="ARBA" id="ARBA00022827"/>
    </source>
</evidence>
<dbReference type="GO" id="GO:0016491">
    <property type="term" value="F:oxidoreductase activity"/>
    <property type="evidence" value="ECO:0007669"/>
    <property type="project" value="UniProtKB-KW"/>
</dbReference>
<keyword evidence="6" id="KW-1185">Reference proteome</keyword>
<dbReference type="GO" id="GO:0071949">
    <property type="term" value="F:FAD binding"/>
    <property type="evidence" value="ECO:0007669"/>
    <property type="project" value="InterPro"/>
</dbReference>
<dbReference type="SUPFAM" id="SSF56176">
    <property type="entry name" value="FAD-binding/transporter-associated domain-like"/>
    <property type="match status" value="1"/>
</dbReference>
<dbReference type="InterPro" id="IPR005107">
    <property type="entry name" value="CO_DH_flav_C"/>
</dbReference>
<dbReference type="InterPro" id="IPR002346">
    <property type="entry name" value="Mopterin_DH_FAD-bd"/>
</dbReference>
<feature type="domain" description="FAD-binding PCMH-type" evidence="4">
    <location>
        <begin position="1"/>
        <end position="160"/>
    </location>
</feature>
<name>A0A1G6DKL9_9HYPH</name>
<dbReference type="InterPro" id="IPR036318">
    <property type="entry name" value="FAD-bd_PCMH-like_sf"/>
</dbReference>
<keyword evidence="1" id="KW-0285">Flavoprotein</keyword>
<keyword evidence="2" id="KW-0274">FAD</keyword>
<dbReference type="InterPro" id="IPR036683">
    <property type="entry name" value="CO_DH_flav_C_dom_sf"/>
</dbReference>
<dbReference type="SMART" id="SM01092">
    <property type="entry name" value="CO_deh_flav_C"/>
    <property type="match status" value="1"/>
</dbReference>
<accession>A0A1G6DKL9</accession>
<dbReference type="AlphaFoldDB" id="A0A1G6DKL9"/>
<protein>
    <submittedName>
        <fullName evidence="5">Carbon-monoxide dehydrogenase medium subunit</fullName>
    </submittedName>
</protein>
<evidence type="ECO:0000313" key="6">
    <source>
        <dbReference type="Proteomes" id="UP000199071"/>
    </source>
</evidence>
<evidence type="ECO:0000256" key="3">
    <source>
        <dbReference type="ARBA" id="ARBA00023002"/>
    </source>
</evidence>
<gene>
    <name evidence="5" type="ORF">SAMN02982931_03537</name>
</gene>
<sequence length="271" mass="28386">MKLIKANAADGRVIAGGQSLVAAMNFRLARPDVLIDLNGVKELDFIEETPGELVIGAMTRHAAFHKPVCDGPLGRLLSKVVPNIAHYPIRNRGTFGGSLCHADPASEWCVVAATLDATMKIGSAEGDREVPAADFFRGSFTTAVEPGEILVAIRLPKLDAGWGTGFYEYSRRKGDFALAMALTALRVEGGAISAARVGLGGVADHGKRMADLEAALVGKPATAETFAEVGKLASTLVSPYGDIHGSAEYRRDLTATVVARALAEAADEATA</sequence>
<dbReference type="InterPro" id="IPR016169">
    <property type="entry name" value="FAD-bd_PCMH_sub2"/>
</dbReference>
<dbReference type="Gene3D" id="3.30.390.50">
    <property type="entry name" value="CO dehydrogenase flavoprotein, C-terminal domain"/>
    <property type="match status" value="1"/>
</dbReference>
<dbReference type="PROSITE" id="PS51387">
    <property type="entry name" value="FAD_PCMH"/>
    <property type="match status" value="1"/>
</dbReference>
<dbReference type="STRING" id="665467.SAMN02982931_03537"/>
<dbReference type="InterPro" id="IPR016166">
    <property type="entry name" value="FAD-bd_PCMH"/>
</dbReference>
<dbReference type="SUPFAM" id="SSF55447">
    <property type="entry name" value="CO dehydrogenase flavoprotein C-terminal domain-like"/>
    <property type="match status" value="1"/>
</dbReference>
<dbReference type="EMBL" id="FMXQ01000007">
    <property type="protein sequence ID" value="SDB45666.1"/>
    <property type="molecule type" value="Genomic_DNA"/>
</dbReference>
<dbReference type="Pfam" id="PF00941">
    <property type="entry name" value="FAD_binding_5"/>
    <property type="match status" value="1"/>
</dbReference>
<evidence type="ECO:0000256" key="1">
    <source>
        <dbReference type="ARBA" id="ARBA00022630"/>
    </source>
</evidence>
<organism evidence="5 6">
    <name type="scientific">Bauldia litoralis</name>
    <dbReference type="NCBI Taxonomy" id="665467"/>
    <lineage>
        <taxon>Bacteria</taxon>
        <taxon>Pseudomonadati</taxon>
        <taxon>Pseudomonadota</taxon>
        <taxon>Alphaproteobacteria</taxon>
        <taxon>Hyphomicrobiales</taxon>
        <taxon>Kaistiaceae</taxon>
        <taxon>Bauldia</taxon>
    </lineage>
</organism>
<evidence type="ECO:0000313" key="5">
    <source>
        <dbReference type="EMBL" id="SDB45666.1"/>
    </source>
</evidence>
<proteinExistence type="predicted"/>
<dbReference type="Gene3D" id="3.30.465.10">
    <property type="match status" value="1"/>
</dbReference>
<dbReference type="Gene3D" id="3.30.43.10">
    <property type="entry name" value="Uridine Diphospho-n-acetylenolpyruvylglucosamine Reductase, domain 2"/>
    <property type="match status" value="1"/>
</dbReference>
<reference evidence="5 6" key="1">
    <citation type="submission" date="2016-10" db="EMBL/GenBank/DDBJ databases">
        <authorList>
            <person name="de Groot N.N."/>
        </authorList>
    </citation>
    <scope>NUCLEOTIDE SEQUENCE [LARGE SCALE GENOMIC DNA]</scope>
    <source>
        <strain evidence="5 6">ATCC 35022</strain>
    </source>
</reference>
<keyword evidence="3" id="KW-0560">Oxidoreductase</keyword>
<dbReference type="Proteomes" id="UP000199071">
    <property type="component" value="Unassembled WGS sequence"/>
</dbReference>
<dbReference type="InterPro" id="IPR051312">
    <property type="entry name" value="Diverse_Substr_Oxidored"/>
</dbReference>
<evidence type="ECO:0000259" key="4">
    <source>
        <dbReference type="PROSITE" id="PS51387"/>
    </source>
</evidence>